<dbReference type="SUPFAM" id="SSF53335">
    <property type="entry name" value="S-adenosyl-L-methionine-dependent methyltransferases"/>
    <property type="match status" value="2"/>
</dbReference>
<proteinExistence type="inferred from homology"/>
<sequence>MNLLPKSKEEFSQQEYWNLFFKKRGNEAFEWYGEYPELSGYLHKYLKKQDDILITGCGNSTLGKDLYDMGCSKVTNIDISKVVIKQMLSQQDKDRPGLQYLQMDALQTTFANDQFSAVIDKEIQRLLRLGGRYICISLLQEHILHKILDYFPSNGWMLRIVRCFEPEIKSIENGENSLPVFMIICTKFTALPRKILEICLGSNNKIDKCETCNDVISSITSIQRAAFICSSLRKSSIENDGEISLDLYEPGDQSNVKFSVHIVEIPFVAKNAPYACFIVPQGRETEWLFSTKAGRQNLAAMTNYNRLAIVSMHRGKVYGTLDEVKKELEDIVCNLAPKKLKSQKIAFLSLGATLGKRNIRYEGKSTFSGEYVIEDVEHDSGDIYRRLFYLNAQLVTQSEAKLKQIKSKGKKSKYIVDLFRLMCQHHMFMSIGAHLACAMKQNAKVTVLGLGGGGLCSFLHKLLPQAFITGVDIDPEMLKIATEWFGFKEDEKLSAKIQDGLEYICDLAKNGEKVDAILCDVDNKNSEIGMSCPPKEFLSPDILKAVSNSLTNQGLFVVNVVLRDKSLRPSVIKDLQNHFRSFVSYNTTEDLNEIFICANTGSDFTGNIKIAIEAINSFFRKNNVNEVAELSEYMDHLKIN</sequence>
<keyword evidence="4" id="KW-0511">Multifunctional enzyme</keyword>
<feature type="domain" description="Methyltransferase" evidence="5">
    <location>
        <begin position="52"/>
        <end position="120"/>
    </location>
</feature>
<dbReference type="PANTHER" id="PTHR12176">
    <property type="entry name" value="SAM-DEPENDENT METHYLTRANSFERASE SUPERFAMILY PROTEIN"/>
    <property type="match status" value="1"/>
</dbReference>
<evidence type="ECO:0000256" key="3">
    <source>
        <dbReference type="ARBA" id="ARBA00022679"/>
    </source>
</evidence>
<dbReference type="PANTHER" id="PTHR12176:SF78">
    <property type="entry name" value="EEF1A LYSINE AND N-TERMINAL METHYLTRANSFERASE"/>
    <property type="match status" value="1"/>
</dbReference>
<evidence type="ECO:0000259" key="5">
    <source>
        <dbReference type="Pfam" id="PF13649"/>
    </source>
</evidence>
<dbReference type="InterPro" id="IPR051419">
    <property type="entry name" value="Lys/N-term_MeTrsfase_sf"/>
</dbReference>
<dbReference type="EMBL" id="JAACXV010014141">
    <property type="protein sequence ID" value="KAF7270052.1"/>
    <property type="molecule type" value="Genomic_DNA"/>
</dbReference>
<dbReference type="Pfam" id="PF13649">
    <property type="entry name" value="Methyltransf_25"/>
    <property type="match status" value="1"/>
</dbReference>
<evidence type="ECO:0000256" key="4">
    <source>
        <dbReference type="ARBA" id="ARBA00023268"/>
    </source>
</evidence>
<keyword evidence="3" id="KW-0808">Transferase</keyword>
<keyword evidence="2" id="KW-0489">Methyltransferase</keyword>
<dbReference type="AlphaFoldDB" id="A0A834I038"/>
<dbReference type="OrthoDB" id="411785at2759"/>
<evidence type="ECO:0000256" key="1">
    <source>
        <dbReference type="ARBA" id="ARBA00008361"/>
    </source>
</evidence>
<dbReference type="InterPro" id="IPR029063">
    <property type="entry name" value="SAM-dependent_MTases_sf"/>
</dbReference>
<accession>A0A834I038</accession>
<dbReference type="Proteomes" id="UP000625711">
    <property type="component" value="Unassembled WGS sequence"/>
</dbReference>
<evidence type="ECO:0000313" key="6">
    <source>
        <dbReference type="EMBL" id="KAF7270052.1"/>
    </source>
</evidence>
<protein>
    <recommendedName>
        <fullName evidence="5">Methyltransferase domain-containing protein</fullName>
    </recommendedName>
</protein>
<dbReference type="Pfam" id="PF01564">
    <property type="entry name" value="Spermine_synth"/>
    <property type="match status" value="1"/>
</dbReference>
<dbReference type="Gene3D" id="3.40.50.150">
    <property type="entry name" value="Vaccinia Virus protein VP39"/>
    <property type="match status" value="2"/>
</dbReference>
<comment type="similarity">
    <text evidence="1">Belongs to the methyltransferase superfamily.</text>
</comment>
<dbReference type="InterPro" id="IPR041698">
    <property type="entry name" value="Methyltransf_25"/>
</dbReference>
<gene>
    <name evidence="6" type="ORF">GWI33_016957</name>
</gene>
<dbReference type="GO" id="GO:0008168">
    <property type="term" value="F:methyltransferase activity"/>
    <property type="evidence" value="ECO:0007669"/>
    <property type="project" value="UniProtKB-KW"/>
</dbReference>
<organism evidence="6 7">
    <name type="scientific">Rhynchophorus ferrugineus</name>
    <name type="common">Red palm weevil</name>
    <name type="synonym">Curculio ferrugineus</name>
    <dbReference type="NCBI Taxonomy" id="354439"/>
    <lineage>
        <taxon>Eukaryota</taxon>
        <taxon>Metazoa</taxon>
        <taxon>Ecdysozoa</taxon>
        <taxon>Arthropoda</taxon>
        <taxon>Hexapoda</taxon>
        <taxon>Insecta</taxon>
        <taxon>Pterygota</taxon>
        <taxon>Neoptera</taxon>
        <taxon>Endopterygota</taxon>
        <taxon>Coleoptera</taxon>
        <taxon>Polyphaga</taxon>
        <taxon>Cucujiformia</taxon>
        <taxon>Curculionidae</taxon>
        <taxon>Dryophthorinae</taxon>
        <taxon>Rhynchophorus</taxon>
    </lineage>
</organism>
<comment type="caution">
    <text evidence="6">The sequence shown here is derived from an EMBL/GenBank/DDBJ whole genome shotgun (WGS) entry which is preliminary data.</text>
</comment>
<reference evidence="6" key="1">
    <citation type="submission" date="2020-08" db="EMBL/GenBank/DDBJ databases">
        <title>Genome sequencing and assembly of the red palm weevil Rhynchophorus ferrugineus.</title>
        <authorList>
            <person name="Dias G.B."/>
            <person name="Bergman C.M."/>
            <person name="Manee M."/>
        </authorList>
    </citation>
    <scope>NUCLEOTIDE SEQUENCE</scope>
    <source>
        <strain evidence="6">AA-2017</strain>
        <tissue evidence="6">Whole larva</tissue>
    </source>
</reference>
<dbReference type="CDD" id="cd02440">
    <property type="entry name" value="AdoMet_MTases"/>
    <property type="match status" value="2"/>
</dbReference>
<keyword evidence="7" id="KW-1185">Reference proteome</keyword>
<evidence type="ECO:0000256" key="2">
    <source>
        <dbReference type="ARBA" id="ARBA00022603"/>
    </source>
</evidence>
<evidence type="ECO:0000313" key="7">
    <source>
        <dbReference type="Proteomes" id="UP000625711"/>
    </source>
</evidence>
<name>A0A834I038_RHYFE</name>
<dbReference type="GO" id="GO:0032259">
    <property type="term" value="P:methylation"/>
    <property type="evidence" value="ECO:0007669"/>
    <property type="project" value="UniProtKB-KW"/>
</dbReference>